<name>A0A1C6Z4S3_HAFAL</name>
<proteinExistence type="predicted"/>
<evidence type="ECO:0000313" key="3">
    <source>
        <dbReference type="Proteomes" id="UP000094844"/>
    </source>
</evidence>
<dbReference type="EMBL" id="FMIQ01000065">
    <property type="protein sequence ID" value="SCM54103.1"/>
    <property type="molecule type" value="Genomic_DNA"/>
</dbReference>
<reference evidence="2 3" key="1">
    <citation type="submission" date="2016-09" db="EMBL/GenBank/DDBJ databases">
        <authorList>
            <person name="Capua I."/>
            <person name="De Benedictis P."/>
            <person name="Joannis T."/>
            <person name="Lombin L.H."/>
            <person name="Cattoli G."/>
        </authorList>
    </citation>
    <scope>NUCLEOTIDE SEQUENCE [LARGE SCALE GENOMIC DNA]</scope>
    <source>
        <strain evidence="2 3">GB001</strain>
    </source>
</reference>
<feature type="non-terminal residue" evidence="2">
    <location>
        <position position="92"/>
    </location>
</feature>
<accession>A0A1C6Z4S3</accession>
<dbReference type="Proteomes" id="UP000094844">
    <property type="component" value="Unassembled WGS sequence"/>
</dbReference>
<gene>
    <name evidence="2" type="ORF">BN1044_03602</name>
</gene>
<feature type="signal peptide" evidence="1">
    <location>
        <begin position="1"/>
        <end position="22"/>
    </location>
</feature>
<dbReference type="AlphaFoldDB" id="A0A1C6Z4S3"/>
<evidence type="ECO:0000256" key="1">
    <source>
        <dbReference type="SAM" id="SignalP"/>
    </source>
</evidence>
<organism evidence="2 3">
    <name type="scientific">Hafnia alvei</name>
    <dbReference type="NCBI Taxonomy" id="569"/>
    <lineage>
        <taxon>Bacteria</taxon>
        <taxon>Pseudomonadati</taxon>
        <taxon>Pseudomonadota</taxon>
        <taxon>Gammaproteobacteria</taxon>
        <taxon>Enterobacterales</taxon>
        <taxon>Hafniaceae</taxon>
        <taxon>Hafnia</taxon>
    </lineage>
</organism>
<dbReference type="RefSeq" id="WP_139130974.1">
    <property type="nucleotide sequence ID" value="NZ_FMIQ01000065.1"/>
</dbReference>
<protein>
    <submittedName>
        <fullName evidence="2">Uncharacterized protein</fullName>
    </submittedName>
</protein>
<feature type="chain" id="PRO_5008751897" evidence="1">
    <location>
        <begin position="23"/>
        <end position="92"/>
    </location>
</feature>
<sequence>MLMIFAKKILPIIGISSMLMLAANVTEIKHAYQNHSTGYDLFNYAGYKYSYPSYRYAGYKYTSSSYKLDNALSDKLMEHHIDHGQRYCSLSL</sequence>
<keyword evidence="1" id="KW-0732">Signal</keyword>
<evidence type="ECO:0000313" key="2">
    <source>
        <dbReference type="EMBL" id="SCM54103.1"/>
    </source>
</evidence>